<evidence type="ECO:0000313" key="3">
    <source>
        <dbReference type="Proteomes" id="UP000199031"/>
    </source>
</evidence>
<dbReference type="InterPro" id="IPR030662">
    <property type="entry name" value="DPH6/MJ0570"/>
</dbReference>
<sequence>MKTPSFFNWSGGKDAALALHKALLSGEYDIQYLLTSFNSVHNRVSMHGVRRSLTEAQAAAIGLPLVPVELSEDPSMQEYETKMREALTALRDKGCSKAIYGDIFLEDLRAYREEKLKSGGLECVFPLWKTDTSVLIKEFIDTGFKAVIACVNAAFLDKSFCGRLIDESFINDLPKNVDPCGENGEFHSFVFDGPIFKQPVSFKQGRTTYKQYEVSRLNNVDDVKKKYGFWFCDLEMV</sequence>
<dbReference type="RefSeq" id="WP_090654441.1">
    <property type="nucleotide sequence ID" value="NZ_FOXQ01000001.1"/>
</dbReference>
<reference evidence="2 3" key="1">
    <citation type="submission" date="2016-10" db="EMBL/GenBank/DDBJ databases">
        <authorList>
            <person name="de Groot N.N."/>
        </authorList>
    </citation>
    <scope>NUCLEOTIDE SEQUENCE [LARGE SCALE GENOMIC DNA]</scope>
    <source>
        <strain evidence="2 3">DSM 28286</strain>
    </source>
</reference>
<dbReference type="PIRSF" id="PIRSF039123">
    <property type="entry name" value="Diphthamide_synthase"/>
    <property type="match status" value="1"/>
</dbReference>
<organism evidence="2 3">
    <name type="scientific">Parafilimonas terrae</name>
    <dbReference type="NCBI Taxonomy" id="1465490"/>
    <lineage>
        <taxon>Bacteria</taxon>
        <taxon>Pseudomonadati</taxon>
        <taxon>Bacteroidota</taxon>
        <taxon>Chitinophagia</taxon>
        <taxon>Chitinophagales</taxon>
        <taxon>Chitinophagaceae</taxon>
        <taxon>Parafilimonas</taxon>
    </lineage>
</organism>
<protein>
    <submittedName>
        <fullName evidence="2">MJ0570-related uncharacterized domain-containing protein</fullName>
    </submittedName>
</protein>
<dbReference type="Gene3D" id="3.90.1490.10">
    <property type="entry name" value="putative n-type atp pyrophosphatase, domain 2"/>
    <property type="match status" value="1"/>
</dbReference>
<dbReference type="CDD" id="cd01994">
    <property type="entry name" value="AANH_PF0828-like"/>
    <property type="match status" value="1"/>
</dbReference>
<proteinExistence type="predicted"/>
<accession>A0A1I5SAL0</accession>
<dbReference type="OrthoDB" id="3572539at2"/>
<dbReference type="SUPFAM" id="SSF52402">
    <property type="entry name" value="Adenine nucleotide alpha hydrolases-like"/>
    <property type="match status" value="1"/>
</dbReference>
<evidence type="ECO:0000313" key="2">
    <source>
        <dbReference type="EMBL" id="SFP67750.1"/>
    </source>
</evidence>
<keyword evidence="3" id="KW-1185">Reference proteome</keyword>
<dbReference type="AlphaFoldDB" id="A0A1I5SAL0"/>
<gene>
    <name evidence="2" type="ORF">SAMN05444277_101669</name>
</gene>
<dbReference type="InterPro" id="IPR014729">
    <property type="entry name" value="Rossmann-like_a/b/a_fold"/>
</dbReference>
<dbReference type="STRING" id="1465490.SAMN05444277_101669"/>
<feature type="domain" description="Diphthamide synthase" evidence="1">
    <location>
        <begin position="9"/>
        <end position="207"/>
    </location>
</feature>
<dbReference type="Gene3D" id="3.40.50.620">
    <property type="entry name" value="HUPs"/>
    <property type="match status" value="1"/>
</dbReference>
<dbReference type="NCBIfam" id="TIGR00290">
    <property type="entry name" value="MJ0570_dom"/>
    <property type="match status" value="1"/>
</dbReference>
<dbReference type="InterPro" id="IPR002761">
    <property type="entry name" value="Diphthami_syn_dom"/>
</dbReference>
<name>A0A1I5SAL0_9BACT</name>
<dbReference type="Pfam" id="PF01902">
    <property type="entry name" value="Diphthami_syn_2"/>
    <property type="match status" value="1"/>
</dbReference>
<dbReference type="Proteomes" id="UP000199031">
    <property type="component" value="Unassembled WGS sequence"/>
</dbReference>
<dbReference type="EMBL" id="FOXQ01000001">
    <property type="protein sequence ID" value="SFP67750.1"/>
    <property type="molecule type" value="Genomic_DNA"/>
</dbReference>
<evidence type="ECO:0000259" key="1">
    <source>
        <dbReference type="Pfam" id="PF01902"/>
    </source>
</evidence>